<dbReference type="PANTHER" id="PTHR36886">
    <property type="entry name" value="PROTEIN FRIGIDA-ESSENTIAL 1"/>
    <property type="match status" value="1"/>
</dbReference>
<protein>
    <recommendedName>
        <fullName evidence="6">C3H1-type domain-containing protein</fullName>
    </recommendedName>
</protein>
<feature type="region of interest" description="Disordered" evidence="5">
    <location>
        <begin position="765"/>
        <end position="870"/>
    </location>
</feature>
<evidence type="ECO:0000256" key="5">
    <source>
        <dbReference type="SAM" id="MobiDB-lite"/>
    </source>
</evidence>
<evidence type="ECO:0000256" key="4">
    <source>
        <dbReference type="PROSITE-ProRule" id="PRU00723"/>
    </source>
</evidence>
<gene>
    <name evidence="7" type="ORF">AMTR_s00071p00110320</name>
</gene>
<dbReference type="Gene3D" id="3.30.1370.210">
    <property type="match status" value="1"/>
</dbReference>
<feature type="compositionally biased region" description="Basic and acidic residues" evidence="5">
    <location>
        <begin position="1"/>
        <end position="10"/>
    </location>
</feature>
<dbReference type="Gene3D" id="4.10.1000.10">
    <property type="entry name" value="Zinc finger, CCCH-type"/>
    <property type="match status" value="1"/>
</dbReference>
<dbReference type="Proteomes" id="UP000017836">
    <property type="component" value="Unassembled WGS sequence"/>
</dbReference>
<feature type="compositionally biased region" description="Basic and acidic residues" evidence="5">
    <location>
        <begin position="353"/>
        <end position="451"/>
    </location>
</feature>
<dbReference type="AlphaFoldDB" id="U5DHH8"/>
<feature type="compositionally biased region" description="Basic and acidic residues" evidence="5">
    <location>
        <begin position="114"/>
        <end position="127"/>
    </location>
</feature>
<dbReference type="Pfam" id="PF14608">
    <property type="entry name" value="zf-CCCH_2"/>
    <property type="match status" value="1"/>
</dbReference>
<dbReference type="Pfam" id="PF00642">
    <property type="entry name" value="zf-CCCH"/>
    <property type="match status" value="1"/>
</dbReference>
<feature type="compositionally biased region" description="Basic and acidic residues" evidence="5">
    <location>
        <begin position="272"/>
        <end position="282"/>
    </location>
</feature>
<dbReference type="HOGENOM" id="CLU_005370_0_0_1"/>
<evidence type="ECO:0000313" key="8">
    <source>
        <dbReference type="Proteomes" id="UP000017836"/>
    </source>
</evidence>
<dbReference type="Gramene" id="ERN19938">
    <property type="protein sequence ID" value="ERN19938"/>
    <property type="gene ID" value="AMTR_s00071p00110320"/>
</dbReference>
<keyword evidence="8" id="KW-1185">Reference proteome</keyword>
<name>U5DHH8_AMBTC</name>
<feature type="domain" description="C3H1-type" evidence="6">
    <location>
        <begin position="283"/>
        <end position="310"/>
    </location>
</feature>
<proteinExistence type="predicted"/>
<feature type="compositionally biased region" description="Basic and acidic residues" evidence="5">
    <location>
        <begin position="785"/>
        <end position="802"/>
    </location>
</feature>
<accession>U5DHH8</accession>
<feature type="compositionally biased region" description="Basic and acidic residues" evidence="5">
    <location>
        <begin position="628"/>
        <end position="637"/>
    </location>
</feature>
<feature type="zinc finger region" description="C3H1-type" evidence="4">
    <location>
        <begin position="195"/>
        <end position="222"/>
    </location>
</feature>
<keyword evidence="1 4" id="KW-0479">Metal-binding</keyword>
<feature type="compositionally biased region" description="Basic and acidic residues" evidence="5">
    <location>
        <begin position="514"/>
        <end position="530"/>
    </location>
</feature>
<dbReference type="eggNOG" id="ENOG502QQ0W">
    <property type="taxonomic scope" value="Eukaryota"/>
</dbReference>
<evidence type="ECO:0000313" key="7">
    <source>
        <dbReference type="EMBL" id="ERN19938.1"/>
    </source>
</evidence>
<dbReference type="STRING" id="13333.U5DHH8"/>
<feature type="region of interest" description="Disordered" evidence="5">
    <location>
        <begin position="220"/>
        <end position="282"/>
    </location>
</feature>
<feature type="zinc finger region" description="C3H1-type" evidence="4">
    <location>
        <begin position="488"/>
        <end position="514"/>
    </location>
</feature>
<dbReference type="SUPFAM" id="SSF90229">
    <property type="entry name" value="CCCH zinc finger"/>
    <property type="match status" value="2"/>
</dbReference>
<dbReference type="OMA" id="QPSHIVP"/>
<dbReference type="Pfam" id="PF18044">
    <property type="entry name" value="zf-CCCH_4"/>
    <property type="match status" value="1"/>
</dbReference>
<feature type="domain" description="C3H1-type" evidence="6">
    <location>
        <begin position="195"/>
        <end position="222"/>
    </location>
</feature>
<dbReference type="EMBL" id="KI392062">
    <property type="protein sequence ID" value="ERN19938.1"/>
    <property type="molecule type" value="Genomic_DNA"/>
</dbReference>
<feature type="region of interest" description="Disordered" evidence="5">
    <location>
        <begin position="507"/>
        <end position="548"/>
    </location>
</feature>
<dbReference type="GO" id="GO:0008270">
    <property type="term" value="F:zinc ion binding"/>
    <property type="evidence" value="ECO:0007669"/>
    <property type="project" value="UniProtKB-KW"/>
</dbReference>
<feature type="compositionally biased region" description="Basic and acidic residues" evidence="5">
    <location>
        <begin position="310"/>
        <end position="334"/>
    </location>
</feature>
<organism evidence="7 8">
    <name type="scientific">Amborella trichopoda</name>
    <dbReference type="NCBI Taxonomy" id="13333"/>
    <lineage>
        <taxon>Eukaryota</taxon>
        <taxon>Viridiplantae</taxon>
        <taxon>Streptophyta</taxon>
        <taxon>Embryophyta</taxon>
        <taxon>Tracheophyta</taxon>
        <taxon>Spermatophyta</taxon>
        <taxon>Magnoliopsida</taxon>
        <taxon>Amborellales</taxon>
        <taxon>Amborellaceae</taxon>
        <taxon>Amborella</taxon>
    </lineage>
</organism>
<dbReference type="PANTHER" id="PTHR36886:SF8">
    <property type="entry name" value="ZINC FINGER CCCH DOMAIN-CONTAINING PROTEIN 38"/>
    <property type="match status" value="1"/>
</dbReference>
<dbReference type="InterPro" id="IPR036855">
    <property type="entry name" value="Znf_CCCH_sf"/>
</dbReference>
<feature type="region of interest" description="Disordered" evidence="5">
    <location>
        <begin position="310"/>
        <end position="489"/>
    </location>
</feature>
<feature type="domain" description="C3H1-type" evidence="6">
    <location>
        <begin position="488"/>
        <end position="514"/>
    </location>
</feature>
<feature type="region of interest" description="Disordered" evidence="5">
    <location>
        <begin position="1"/>
        <end position="207"/>
    </location>
</feature>
<reference evidence="8" key="1">
    <citation type="journal article" date="2013" name="Science">
        <title>The Amborella genome and the evolution of flowering plants.</title>
        <authorList>
            <consortium name="Amborella Genome Project"/>
        </authorList>
    </citation>
    <scope>NUCLEOTIDE SEQUENCE [LARGE SCALE GENOMIC DNA]</scope>
</reference>
<feature type="compositionally biased region" description="Basic and acidic residues" evidence="5">
    <location>
        <begin position="812"/>
        <end position="870"/>
    </location>
</feature>
<evidence type="ECO:0000259" key="6">
    <source>
        <dbReference type="PROSITE" id="PS50103"/>
    </source>
</evidence>
<dbReference type="SMART" id="SM00356">
    <property type="entry name" value="ZnF_C3H1"/>
    <property type="match status" value="3"/>
</dbReference>
<dbReference type="InterPro" id="IPR000571">
    <property type="entry name" value="Znf_CCCH"/>
</dbReference>
<evidence type="ECO:0000256" key="2">
    <source>
        <dbReference type="ARBA" id="ARBA00022771"/>
    </source>
</evidence>
<feature type="compositionally biased region" description="Basic and acidic residues" evidence="5">
    <location>
        <begin position="464"/>
        <end position="474"/>
    </location>
</feature>
<dbReference type="InterPro" id="IPR052650">
    <property type="entry name" value="Zinc_finger_CCCH"/>
</dbReference>
<feature type="compositionally biased region" description="Basic and acidic residues" evidence="5">
    <location>
        <begin position="180"/>
        <end position="192"/>
    </location>
</feature>
<feature type="region of interest" description="Disordered" evidence="5">
    <location>
        <begin position="616"/>
        <end position="637"/>
    </location>
</feature>
<feature type="compositionally biased region" description="Low complexity" evidence="5">
    <location>
        <begin position="33"/>
        <end position="47"/>
    </location>
</feature>
<feature type="compositionally biased region" description="Basic and acidic residues" evidence="5">
    <location>
        <begin position="70"/>
        <end position="82"/>
    </location>
</feature>
<dbReference type="PROSITE" id="PS50103">
    <property type="entry name" value="ZF_C3H1"/>
    <property type="match status" value="3"/>
</dbReference>
<dbReference type="InterPro" id="IPR041367">
    <property type="entry name" value="Znf-CCCH_4"/>
</dbReference>
<feature type="compositionally biased region" description="Basic and acidic residues" evidence="5">
    <location>
        <begin position="220"/>
        <end position="247"/>
    </location>
</feature>
<evidence type="ECO:0000256" key="3">
    <source>
        <dbReference type="ARBA" id="ARBA00022833"/>
    </source>
</evidence>
<keyword evidence="2 4" id="KW-0863">Zinc-finger</keyword>
<feature type="zinc finger region" description="C3H1-type" evidence="4">
    <location>
        <begin position="283"/>
        <end position="310"/>
    </location>
</feature>
<sequence>MVYEPCREIPAENVNTEGPAPSPTLTPKDLRLESIASSELSSSTLIANPLRNPVAKNARKSSKWDLSVEDLPKSEREHDNAEKWGSGWDSCSDSLKKSAIEEDSIAKSGSFSDRPSRENGKRKRDENLSSAKAWSRDHGYNTSSISPGIDTWMERSLSRSPRSGWNRSRRSRSRSPSHGGKHEIDDRSDSWRGTRGSVPVCKDYLGGRCRRGSQCRFLHDDHRYDGGRPERDRSERERYSEDMDHETFSNLHGSNHRSHDTILQGYNSNYDSDGRRREVKRENRSSYQCYDFSVGKCYRGSECRYIHHDASDDRYDGRPSKEAPRERTHDRRDASMSLESDNNDKYGYPGERSYNRRDPRLYAERENYDKHRYPGERTHDRQDPRISFEREAYDKHGFPGERTHDKQDDPPVSFERESRDKHTYSGDRDHELDTKRELSLSGENHDKHGYLGERNCGSGTGRELSFERESHDKLGYSGEGNHGSGKVRDLPPCKFYSKGLCHRGTSCKFSHRGSVHESQSESSRDDRRDSFSSGLDLPSSGHLNQEQYHRQVERVTGINHKETRTNHVEVSNQIPKEDIKYPIGQTDNANNMPTMIPDPQRSIDPNQQILSQAPSNHHLQNQLDPEETANKSEERKGAMRADVFSIQPSARSVSQTGNQVNQMPNLAASLAQIFGASQQVPPVYAAANPLSLGGLVPQGFSVYPDSVRPIEPVGPNPVQPIQGLSAQNKQYDPLSDSVELIQPQIGQKELGVILDFVKHQGISAGRSLDPVPIETNESLSMPNNDSERKTNEPLDHVGKLNSEKLGSAKGMELQEERENVGKLGEVRETSREVEEMKENVGELTDRKNVGGEGVKDSEDRARVEEESKRSKEEKGMRMFKFALVDFVKELLKPTWKEGHMSKEAHKTIVKKVVDKVTGTLQGPQIPNTQEKIDQYLSFSQEKLTKLVQAYVEKYVKS</sequence>
<keyword evidence="3 4" id="KW-0862">Zinc</keyword>
<evidence type="ECO:0000256" key="1">
    <source>
        <dbReference type="ARBA" id="ARBA00022723"/>
    </source>
</evidence>
<feature type="compositionally biased region" description="Polar residues" evidence="5">
    <location>
        <begin position="775"/>
        <end position="784"/>
    </location>
</feature>